<dbReference type="NCBIfam" id="TIGR01194">
    <property type="entry name" value="cyc_pep_trnsptr"/>
    <property type="match status" value="1"/>
</dbReference>
<comment type="subcellular location">
    <subcellularLocation>
        <location evidence="1">Cell membrane</location>
        <topology evidence="1">Multi-pass membrane protein</topology>
    </subcellularLocation>
</comment>
<evidence type="ECO:0000256" key="7">
    <source>
        <dbReference type="ARBA" id="ARBA00023136"/>
    </source>
</evidence>
<feature type="transmembrane region" description="Helical" evidence="8">
    <location>
        <begin position="53"/>
        <end position="70"/>
    </location>
</feature>
<dbReference type="SUPFAM" id="SSF90123">
    <property type="entry name" value="ABC transporter transmembrane region"/>
    <property type="match status" value="1"/>
</dbReference>
<evidence type="ECO:0000256" key="2">
    <source>
        <dbReference type="ARBA" id="ARBA00022448"/>
    </source>
</evidence>
<feature type="transmembrane region" description="Helical" evidence="8">
    <location>
        <begin position="12"/>
        <end position="33"/>
    </location>
</feature>
<keyword evidence="2" id="KW-0813">Transport</keyword>
<dbReference type="InterPro" id="IPR027417">
    <property type="entry name" value="P-loop_NTPase"/>
</dbReference>
<evidence type="ECO:0000259" key="9">
    <source>
        <dbReference type="PROSITE" id="PS50893"/>
    </source>
</evidence>
<organism evidence="11 12">
    <name type="scientific">Sinomicrobium weinanense</name>
    <dbReference type="NCBI Taxonomy" id="2842200"/>
    <lineage>
        <taxon>Bacteria</taxon>
        <taxon>Pseudomonadati</taxon>
        <taxon>Bacteroidota</taxon>
        <taxon>Flavobacteriia</taxon>
        <taxon>Flavobacteriales</taxon>
        <taxon>Flavobacteriaceae</taxon>
        <taxon>Sinomicrobium</taxon>
    </lineage>
</organism>
<dbReference type="Proteomes" id="UP000653730">
    <property type="component" value="Unassembled WGS sequence"/>
</dbReference>
<evidence type="ECO:0000313" key="12">
    <source>
        <dbReference type="Proteomes" id="UP000653730"/>
    </source>
</evidence>
<dbReference type="InterPro" id="IPR005898">
    <property type="entry name" value="Cyc_pep_transpt_SyrD/YojI"/>
</dbReference>
<name>A0A926JQ54_9FLAO</name>
<dbReference type="InterPro" id="IPR003439">
    <property type="entry name" value="ABC_transporter-like_ATP-bd"/>
</dbReference>
<keyword evidence="12" id="KW-1185">Reference proteome</keyword>
<sequence length="558" mass="63940">MYLLKVFHTRSRFFYTALLLLGIINSVTYSFLLLFVNKTISGEPIPLFPEYDWAIFSGLLLISIVSTKIFQSYIVKLTQDILYDYELNLLEKLRVTAYFDFQKLGSQRVYTAINDVRVLSIAPEVLVIIINSVVVILCALAYMCWVSPLGGLAMIGIMIGVLAFYVLRNNRIRKDINKVRDLQDSYYKYLQDLLNGFKEIKMSITRNNTLFGKFLKVNRITAKSLGKRAAMQYLDNELIGRYSWYIALGLVIFVLPRITEIGAAEVVPFIVVVLYLMGPLSALVGIVTHINNIHIAVDRIEKLEKDIRAGENIRLLDSSSHVLDKHFKSLRFEQIVFEYFDENQNKTFKLGPIDLEITGGETIFITGGNGSGKSTFVNLLTGLYTISDGAIYFNEHRISEDTFAEYSNQFSAIFTNNYLFEENYNAFDIQEENGELMEYVQMMKLQEILQINKEQGNISTALSKGQGKRLAMIYALMENRELIVLDEWAAEQDPVFRAYFYEVILARLKAMGKTVIAVTHDDHYFHHCDRLLKFDYGKISHDTKINLATKSQISAMPR</sequence>
<accession>A0A926JQ54</accession>
<feature type="transmembrane region" description="Helical" evidence="8">
    <location>
        <begin position="238"/>
        <end position="255"/>
    </location>
</feature>
<keyword evidence="6 8" id="KW-1133">Transmembrane helix</keyword>
<dbReference type="EMBL" id="JACVDC010000008">
    <property type="protein sequence ID" value="MBC9795252.1"/>
    <property type="molecule type" value="Genomic_DNA"/>
</dbReference>
<dbReference type="GO" id="GO:0016887">
    <property type="term" value="F:ATP hydrolysis activity"/>
    <property type="evidence" value="ECO:0007669"/>
    <property type="project" value="InterPro"/>
</dbReference>
<keyword evidence="3 8" id="KW-0812">Transmembrane</keyword>
<dbReference type="PROSITE" id="PS50929">
    <property type="entry name" value="ABC_TM1F"/>
    <property type="match status" value="1"/>
</dbReference>
<evidence type="ECO:0000256" key="1">
    <source>
        <dbReference type="ARBA" id="ARBA00004651"/>
    </source>
</evidence>
<dbReference type="InterPro" id="IPR036640">
    <property type="entry name" value="ABC1_TM_sf"/>
</dbReference>
<proteinExistence type="predicted"/>
<evidence type="ECO:0000256" key="8">
    <source>
        <dbReference type="SAM" id="Phobius"/>
    </source>
</evidence>
<feature type="transmembrane region" description="Helical" evidence="8">
    <location>
        <begin position="125"/>
        <end position="143"/>
    </location>
</feature>
<evidence type="ECO:0000256" key="5">
    <source>
        <dbReference type="ARBA" id="ARBA00022840"/>
    </source>
</evidence>
<evidence type="ECO:0000256" key="3">
    <source>
        <dbReference type="ARBA" id="ARBA00022692"/>
    </source>
</evidence>
<protein>
    <submittedName>
        <fullName evidence="11">Cyclic peptide export ABC transporter</fullName>
    </submittedName>
</protein>
<gene>
    <name evidence="11" type="ORF">IBL28_04685</name>
</gene>
<dbReference type="SMART" id="SM00382">
    <property type="entry name" value="AAA"/>
    <property type="match status" value="1"/>
</dbReference>
<feature type="transmembrane region" description="Helical" evidence="8">
    <location>
        <begin position="149"/>
        <end position="167"/>
    </location>
</feature>
<dbReference type="PANTHER" id="PTHR43553">
    <property type="entry name" value="HEAVY METAL TRANSPORTER"/>
    <property type="match status" value="1"/>
</dbReference>
<dbReference type="SUPFAM" id="SSF52540">
    <property type="entry name" value="P-loop containing nucleoside triphosphate hydrolases"/>
    <property type="match status" value="1"/>
</dbReference>
<dbReference type="GO" id="GO:0015833">
    <property type="term" value="P:peptide transport"/>
    <property type="evidence" value="ECO:0007669"/>
    <property type="project" value="InterPro"/>
</dbReference>
<dbReference type="PROSITE" id="PS50893">
    <property type="entry name" value="ABC_TRANSPORTER_2"/>
    <property type="match status" value="1"/>
</dbReference>
<dbReference type="AlphaFoldDB" id="A0A926JQ54"/>
<feature type="transmembrane region" description="Helical" evidence="8">
    <location>
        <begin position="267"/>
        <end position="290"/>
    </location>
</feature>
<dbReference type="InterPro" id="IPR003593">
    <property type="entry name" value="AAA+_ATPase"/>
</dbReference>
<reference evidence="11 12" key="1">
    <citation type="submission" date="2020-09" db="EMBL/GenBank/DDBJ databases">
        <title>Sinomicrobium weinanense sp. nov., a halophilic bacteria isolated from saline-alkali soil.</title>
        <authorList>
            <person name="Wu P."/>
            <person name="Ren H."/>
            <person name="Mei Y."/>
            <person name="Liang Y."/>
            <person name="Chen Z."/>
        </authorList>
    </citation>
    <scope>NUCLEOTIDE SEQUENCE [LARGE SCALE GENOMIC DNA]</scope>
    <source>
        <strain evidence="11 12">FJxs</strain>
    </source>
</reference>
<keyword evidence="4" id="KW-0547">Nucleotide-binding</keyword>
<keyword evidence="7 8" id="KW-0472">Membrane</keyword>
<dbReference type="Gene3D" id="3.40.50.300">
    <property type="entry name" value="P-loop containing nucleotide triphosphate hydrolases"/>
    <property type="match status" value="1"/>
</dbReference>
<feature type="domain" description="ABC transporter" evidence="9">
    <location>
        <begin position="330"/>
        <end position="557"/>
    </location>
</feature>
<evidence type="ECO:0000259" key="10">
    <source>
        <dbReference type="PROSITE" id="PS50929"/>
    </source>
</evidence>
<feature type="domain" description="ABC transmembrane type-1" evidence="10">
    <location>
        <begin position="17"/>
        <end position="292"/>
    </location>
</feature>
<dbReference type="GO" id="GO:0043190">
    <property type="term" value="C:ATP-binding cassette (ABC) transporter complex"/>
    <property type="evidence" value="ECO:0007669"/>
    <property type="project" value="TreeGrafter"/>
</dbReference>
<dbReference type="GO" id="GO:1904680">
    <property type="term" value="F:peptide transmembrane transporter activity"/>
    <property type="evidence" value="ECO:0007669"/>
    <property type="project" value="InterPro"/>
</dbReference>
<dbReference type="Gene3D" id="1.20.1560.10">
    <property type="entry name" value="ABC transporter type 1, transmembrane domain"/>
    <property type="match status" value="1"/>
</dbReference>
<evidence type="ECO:0000256" key="4">
    <source>
        <dbReference type="ARBA" id="ARBA00022741"/>
    </source>
</evidence>
<evidence type="ECO:0000256" key="6">
    <source>
        <dbReference type="ARBA" id="ARBA00022989"/>
    </source>
</evidence>
<comment type="caution">
    <text evidence="11">The sequence shown here is derived from an EMBL/GenBank/DDBJ whole genome shotgun (WGS) entry which is preliminary data.</text>
</comment>
<dbReference type="GO" id="GO:0140359">
    <property type="term" value="F:ABC-type transporter activity"/>
    <property type="evidence" value="ECO:0007669"/>
    <property type="project" value="InterPro"/>
</dbReference>
<dbReference type="Pfam" id="PF00005">
    <property type="entry name" value="ABC_tran"/>
    <property type="match status" value="1"/>
</dbReference>
<dbReference type="GO" id="GO:0005524">
    <property type="term" value="F:ATP binding"/>
    <property type="evidence" value="ECO:0007669"/>
    <property type="project" value="UniProtKB-KW"/>
</dbReference>
<dbReference type="RefSeq" id="WP_187964408.1">
    <property type="nucleotide sequence ID" value="NZ_JACVDC010000008.1"/>
</dbReference>
<dbReference type="InterPro" id="IPR050095">
    <property type="entry name" value="ECF_ABC_transporter_ATP-bd"/>
</dbReference>
<dbReference type="InterPro" id="IPR011527">
    <property type="entry name" value="ABC1_TM_dom"/>
</dbReference>
<keyword evidence="5" id="KW-0067">ATP-binding</keyword>
<dbReference type="PANTHER" id="PTHR43553:SF11">
    <property type="entry name" value="ABC TRANSPORTER ATP-BINDING_PERMEASE PROTEIN YOJI"/>
    <property type="match status" value="1"/>
</dbReference>
<evidence type="ECO:0000313" key="11">
    <source>
        <dbReference type="EMBL" id="MBC9795252.1"/>
    </source>
</evidence>